<gene>
    <name evidence="1" type="ORF">L1987_84176</name>
</gene>
<sequence length="445" mass="49907">MNKLRRVGLELHGPTNSCSGIVFPSLEVLEFRNLQGLEEWSTSCGDNVGIFPCLHEISIVNCPKLDVVEIELIPSLRVLHVEQCSVVVLRKLKYVWESEEACKNLMRLQNLVVRGCVNLVSLGEKEVHLKISMESVREVQIEGCPILESYNRPNTIEKLEMFHCPSLTSLTFSTMCSLPYTLMKLQILACDNLQVSWLPKNFLLSLESLAIARIPNLRLFPEGCLVHLTTLKIHGCDNIESIPDNGYGFLPFLCLRDLEISNCKNIKSFPRDHLGSLTSLEEMCLYDCPRLDYSFPCGLWPPNLSRLRLGGLKKPISEWGLQNFPTSLVQLSLQNSGLVSFAKAEDMSYSSDNAASSFLLPSSLSYLSIIGFTELESLSKGLQHLSCLEHLFISLCPKVRDLPETLLPSLLSLWVSSSTELGKKCSSKKGKYWPIISKIPDLQLD</sequence>
<accession>A0ACB8YD78</accession>
<evidence type="ECO:0000313" key="1">
    <source>
        <dbReference type="EMBL" id="KAI3683664.1"/>
    </source>
</evidence>
<name>A0ACB8YD78_9ASTR</name>
<keyword evidence="2" id="KW-1185">Reference proteome</keyword>
<dbReference type="Proteomes" id="UP001056120">
    <property type="component" value="Linkage Group LG28"/>
</dbReference>
<reference evidence="2" key="1">
    <citation type="journal article" date="2022" name="Mol. Ecol. Resour.">
        <title>The genomes of chicory, endive, great burdock and yacon provide insights into Asteraceae palaeo-polyploidization history and plant inulin production.</title>
        <authorList>
            <person name="Fan W."/>
            <person name="Wang S."/>
            <person name="Wang H."/>
            <person name="Wang A."/>
            <person name="Jiang F."/>
            <person name="Liu H."/>
            <person name="Zhao H."/>
            <person name="Xu D."/>
            <person name="Zhang Y."/>
        </authorList>
    </citation>
    <scope>NUCLEOTIDE SEQUENCE [LARGE SCALE GENOMIC DNA]</scope>
    <source>
        <strain evidence="2">cv. Yunnan</strain>
    </source>
</reference>
<protein>
    <submittedName>
        <fullName evidence="1">Uncharacterized protein</fullName>
    </submittedName>
</protein>
<evidence type="ECO:0000313" key="2">
    <source>
        <dbReference type="Proteomes" id="UP001056120"/>
    </source>
</evidence>
<dbReference type="EMBL" id="CM042045">
    <property type="protein sequence ID" value="KAI3683664.1"/>
    <property type="molecule type" value="Genomic_DNA"/>
</dbReference>
<proteinExistence type="predicted"/>
<organism evidence="1 2">
    <name type="scientific">Smallanthus sonchifolius</name>
    <dbReference type="NCBI Taxonomy" id="185202"/>
    <lineage>
        <taxon>Eukaryota</taxon>
        <taxon>Viridiplantae</taxon>
        <taxon>Streptophyta</taxon>
        <taxon>Embryophyta</taxon>
        <taxon>Tracheophyta</taxon>
        <taxon>Spermatophyta</taxon>
        <taxon>Magnoliopsida</taxon>
        <taxon>eudicotyledons</taxon>
        <taxon>Gunneridae</taxon>
        <taxon>Pentapetalae</taxon>
        <taxon>asterids</taxon>
        <taxon>campanulids</taxon>
        <taxon>Asterales</taxon>
        <taxon>Asteraceae</taxon>
        <taxon>Asteroideae</taxon>
        <taxon>Heliantheae alliance</taxon>
        <taxon>Millerieae</taxon>
        <taxon>Smallanthus</taxon>
    </lineage>
</organism>
<reference evidence="1 2" key="2">
    <citation type="journal article" date="2022" name="Mol. Ecol. Resour.">
        <title>The genomes of chicory, endive, great burdock and yacon provide insights into Asteraceae paleo-polyploidization history and plant inulin production.</title>
        <authorList>
            <person name="Fan W."/>
            <person name="Wang S."/>
            <person name="Wang H."/>
            <person name="Wang A."/>
            <person name="Jiang F."/>
            <person name="Liu H."/>
            <person name="Zhao H."/>
            <person name="Xu D."/>
            <person name="Zhang Y."/>
        </authorList>
    </citation>
    <scope>NUCLEOTIDE SEQUENCE [LARGE SCALE GENOMIC DNA]</scope>
    <source>
        <strain evidence="2">cv. Yunnan</strain>
        <tissue evidence="1">Leaves</tissue>
    </source>
</reference>
<comment type="caution">
    <text evidence="1">The sequence shown here is derived from an EMBL/GenBank/DDBJ whole genome shotgun (WGS) entry which is preliminary data.</text>
</comment>